<dbReference type="AlphaFoldDB" id="A0A6A6YW94"/>
<sequence>MNDLETTIQSILVESGLASKSGKSEEEKIREFEELETNKLPLEEVARRRQELRRVRELMFREEIRAKRVKKIKSKSYRRVHRRERERDAQREKDALAADGVEVSEDEREYNDRRRAEERMGAKHRESKWAKGVKKSGRGAWDEDARAGVTEMARRNEELRRRIEGKDVRDEDHDNSDLSSEEDEEDEDVDEEEAENRRLRRQLNRLEGSGTTKDDSKLGSMIFMQKAEQARKARNDEDIERIRRELAGEETQSDEEDERRASKGRRKFGPVSQSSKPKRRPLNEFEEKPGSDDENEDDELDVILDRPETSSSEKPRSAGKKARYQSTGLDTEDDAPTSNPYLAATVKSKKSKSTKDASSDVAPVVNPFLAASVKDRKAARPSKVKEAVESDPQSKTGKSDSKTASSRKPPATSISGPDADGWQTVTYRNDGVNSDQEDSDDGLLNLPFVQRNQELTAKGFAGDDVEAQFAEEKKAAIIDEDDKIVDNTLPGWGNWVGEGVNEKQQARNKGRWLTKQAGIKAKDRKDAKLERVIINQKRVKKTSKFLAPVLPHPFESKAQYERSLRMPLGPEWSTKSMFQDSTKPRVLVKQGIILPMEKPMV</sequence>
<comment type="subcellular location">
    <subcellularLocation>
        <location evidence="1">Nucleus</location>
        <location evidence="1">Nucleolus</location>
    </subcellularLocation>
</comment>
<reference evidence="7" key="2">
    <citation type="submission" date="2020-04" db="EMBL/GenBank/DDBJ databases">
        <authorList>
            <consortium name="NCBI Genome Project"/>
        </authorList>
    </citation>
    <scope>NUCLEOTIDE SEQUENCE</scope>
    <source>
        <strain evidence="7">CBS 304.34</strain>
    </source>
</reference>
<evidence type="ECO:0000256" key="2">
    <source>
        <dbReference type="ARBA" id="ARBA00022553"/>
    </source>
</evidence>
<name>A0A6A6YW94_9PEZI</name>
<feature type="compositionally biased region" description="Acidic residues" evidence="4">
    <location>
        <begin position="179"/>
        <end position="194"/>
    </location>
</feature>
<dbReference type="PANTHER" id="PTHR14150:SF12">
    <property type="entry name" value="U3 SMALL NUCLEOLAR RNA-ASSOCIATED PROTEIN 14 HOMOLOG A"/>
    <property type="match status" value="1"/>
</dbReference>
<dbReference type="RefSeq" id="XP_033579228.1">
    <property type="nucleotide sequence ID" value="XM_033719514.1"/>
</dbReference>
<evidence type="ECO:0000313" key="5">
    <source>
        <dbReference type="EMBL" id="KAF2812264.1"/>
    </source>
</evidence>
<dbReference type="GO" id="GO:0032040">
    <property type="term" value="C:small-subunit processome"/>
    <property type="evidence" value="ECO:0007669"/>
    <property type="project" value="InterPro"/>
</dbReference>
<evidence type="ECO:0008006" key="8">
    <source>
        <dbReference type="Google" id="ProtNLM"/>
    </source>
</evidence>
<reference evidence="5 7" key="1">
    <citation type="journal article" date="2020" name="Stud. Mycol.">
        <title>101 Dothideomycetes genomes: a test case for predicting lifestyles and emergence of pathogens.</title>
        <authorList>
            <person name="Haridas S."/>
            <person name="Albert R."/>
            <person name="Binder M."/>
            <person name="Bloem J."/>
            <person name="Labutti K."/>
            <person name="Salamov A."/>
            <person name="Andreopoulos B."/>
            <person name="Baker S."/>
            <person name="Barry K."/>
            <person name="Bills G."/>
            <person name="Bluhm B."/>
            <person name="Cannon C."/>
            <person name="Castanera R."/>
            <person name="Culley D."/>
            <person name="Daum C."/>
            <person name="Ezra D."/>
            <person name="Gonzalez J."/>
            <person name="Henrissat B."/>
            <person name="Kuo A."/>
            <person name="Liang C."/>
            <person name="Lipzen A."/>
            <person name="Lutzoni F."/>
            <person name="Magnuson J."/>
            <person name="Mondo S."/>
            <person name="Nolan M."/>
            <person name="Ohm R."/>
            <person name="Pangilinan J."/>
            <person name="Park H.-J."/>
            <person name="Ramirez L."/>
            <person name="Alfaro M."/>
            <person name="Sun H."/>
            <person name="Tritt A."/>
            <person name="Yoshinaga Y."/>
            <person name="Zwiers L.-H."/>
            <person name="Turgeon B."/>
            <person name="Goodwin S."/>
            <person name="Spatafora J."/>
            <person name="Crous P."/>
            <person name="Grigoriev I."/>
        </authorList>
    </citation>
    <scope>NUCLEOTIDE SEQUENCE</scope>
    <source>
        <strain evidence="5 7">CBS 304.34</strain>
    </source>
</reference>
<feature type="compositionally biased region" description="Basic and acidic residues" evidence="4">
    <location>
        <begin position="140"/>
        <end position="176"/>
    </location>
</feature>
<dbReference type="InterPro" id="IPR006709">
    <property type="entry name" value="SSU_processome_Utp14"/>
</dbReference>
<evidence type="ECO:0000256" key="1">
    <source>
        <dbReference type="ARBA" id="ARBA00004604"/>
    </source>
</evidence>
<dbReference type="Proteomes" id="UP000504636">
    <property type="component" value="Unplaced"/>
</dbReference>
<feature type="compositionally biased region" description="Polar residues" evidence="4">
    <location>
        <begin position="423"/>
        <end position="434"/>
    </location>
</feature>
<feature type="compositionally biased region" description="Polar residues" evidence="4">
    <location>
        <begin position="391"/>
        <end position="406"/>
    </location>
</feature>
<dbReference type="PANTHER" id="PTHR14150">
    <property type="entry name" value="U3 SMALL NUCLEOLAR RNA-ASSOCIATED PROTEIN 14"/>
    <property type="match status" value="1"/>
</dbReference>
<protein>
    <recommendedName>
        <fullName evidence="8">Utp14-domain-containing protein</fullName>
    </recommendedName>
</protein>
<keyword evidence="6" id="KW-1185">Reference proteome</keyword>
<feature type="compositionally biased region" description="Basic and acidic residues" evidence="4">
    <location>
        <begin position="228"/>
        <end position="247"/>
    </location>
</feature>
<dbReference type="EMBL" id="MU003697">
    <property type="protein sequence ID" value="KAF2812264.1"/>
    <property type="molecule type" value="Genomic_DNA"/>
</dbReference>
<feature type="compositionally biased region" description="Basic and acidic residues" evidence="4">
    <location>
        <begin position="373"/>
        <end position="388"/>
    </location>
</feature>
<accession>A0A6A6YW94</accession>
<proteinExistence type="predicted"/>
<feature type="compositionally biased region" description="Basic and acidic residues" evidence="4">
    <location>
        <begin position="281"/>
        <end position="291"/>
    </location>
</feature>
<dbReference type="OrthoDB" id="277439at2759"/>
<evidence type="ECO:0000313" key="7">
    <source>
        <dbReference type="RefSeq" id="XP_033579228.1"/>
    </source>
</evidence>
<organism evidence="5">
    <name type="scientific">Mytilinidion resinicola</name>
    <dbReference type="NCBI Taxonomy" id="574789"/>
    <lineage>
        <taxon>Eukaryota</taxon>
        <taxon>Fungi</taxon>
        <taxon>Dikarya</taxon>
        <taxon>Ascomycota</taxon>
        <taxon>Pezizomycotina</taxon>
        <taxon>Dothideomycetes</taxon>
        <taxon>Pleosporomycetidae</taxon>
        <taxon>Mytilinidiales</taxon>
        <taxon>Mytilinidiaceae</taxon>
        <taxon>Mytilinidion</taxon>
    </lineage>
</organism>
<evidence type="ECO:0000313" key="6">
    <source>
        <dbReference type="Proteomes" id="UP000504636"/>
    </source>
</evidence>
<feature type="compositionally biased region" description="Basic and acidic residues" evidence="4">
    <location>
        <begin position="110"/>
        <end position="129"/>
    </location>
</feature>
<dbReference type="Pfam" id="PF04615">
    <property type="entry name" value="Utp14"/>
    <property type="match status" value="1"/>
</dbReference>
<feature type="compositionally biased region" description="Basic and acidic residues" evidence="4">
    <location>
        <begin position="83"/>
        <end position="96"/>
    </location>
</feature>
<reference evidence="7" key="3">
    <citation type="submission" date="2025-04" db="UniProtKB">
        <authorList>
            <consortium name="RefSeq"/>
        </authorList>
    </citation>
    <scope>IDENTIFICATION</scope>
    <source>
        <strain evidence="7">CBS 304.34</strain>
    </source>
</reference>
<dbReference type="GeneID" id="54460407"/>
<feature type="compositionally biased region" description="Acidic residues" evidence="4">
    <location>
        <begin position="292"/>
        <end position="302"/>
    </location>
</feature>
<gene>
    <name evidence="5 7" type="ORF">BDZ99DRAFT_460990</name>
</gene>
<feature type="region of interest" description="Disordered" evidence="4">
    <location>
        <begin position="78"/>
        <end position="443"/>
    </location>
</feature>
<dbReference type="GO" id="GO:0006364">
    <property type="term" value="P:rRNA processing"/>
    <property type="evidence" value="ECO:0007669"/>
    <property type="project" value="InterPro"/>
</dbReference>
<keyword evidence="3" id="KW-0539">Nucleus</keyword>
<evidence type="ECO:0000256" key="3">
    <source>
        <dbReference type="ARBA" id="ARBA00023242"/>
    </source>
</evidence>
<feature type="compositionally biased region" description="Basic and acidic residues" evidence="4">
    <location>
        <begin position="303"/>
        <end position="316"/>
    </location>
</feature>
<keyword evidence="2" id="KW-0597">Phosphoprotein</keyword>
<evidence type="ECO:0000256" key="4">
    <source>
        <dbReference type="SAM" id="MobiDB-lite"/>
    </source>
</evidence>